<accession>A0A1T4V5T4</accession>
<dbReference type="EMBL" id="FUXU01000049">
    <property type="protein sequence ID" value="SKA60309.1"/>
    <property type="molecule type" value="Genomic_DNA"/>
</dbReference>
<feature type="transmembrane region" description="Helical" evidence="1">
    <location>
        <begin position="6"/>
        <end position="30"/>
    </location>
</feature>
<keyword evidence="1" id="KW-0472">Membrane</keyword>
<evidence type="ECO:0000313" key="2">
    <source>
        <dbReference type="EMBL" id="SKA60309.1"/>
    </source>
</evidence>
<keyword evidence="1" id="KW-0812">Transmembrane</keyword>
<evidence type="ECO:0000313" key="3">
    <source>
        <dbReference type="Proteomes" id="UP000190162"/>
    </source>
</evidence>
<protein>
    <submittedName>
        <fullName evidence="2">Uncharacterized protein</fullName>
    </submittedName>
</protein>
<dbReference type="AlphaFoldDB" id="A0A1T4V5T4"/>
<sequence length="78" mass="8933">MEIIQIAIAIIVIAIASLELIRITAVFCFWNCPVLIPYLAPINNFWVGIRERVGLSLEQCHGLDVRHNWLLLYGRISE</sequence>
<dbReference type="Proteomes" id="UP000190162">
    <property type="component" value="Unassembled WGS sequence"/>
</dbReference>
<proteinExistence type="predicted"/>
<organism evidence="2 3">
    <name type="scientific">Enterovibrio nigricans DSM 22720</name>
    <dbReference type="NCBI Taxonomy" id="1121868"/>
    <lineage>
        <taxon>Bacteria</taxon>
        <taxon>Pseudomonadati</taxon>
        <taxon>Pseudomonadota</taxon>
        <taxon>Gammaproteobacteria</taxon>
        <taxon>Vibrionales</taxon>
        <taxon>Vibrionaceae</taxon>
        <taxon>Enterovibrio</taxon>
    </lineage>
</organism>
<gene>
    <name evidence="2" type="ORF">SAMN02745132_03276</name>
</gene>
<keyword evidence="1" id="KW-1133">Transmembrane helix</keyword>
<name>A0A1T4V5T4_9GAMM</name>
<evidence type="ECO:0000256" key="1">
    <source>
        <dbReference type="SAM" id="Phobius"/>
    </source>
</evidence>
<keyword evidence="3" id="KW-1185">Reference proteome</keyword>
<reference evidence="3" key="1">
    <citation type="submission" date="2017-02" db="EMBL/GenBank/DDBJ databases">
        <authorList>
            <person name="Varghese N."/>
            <person name="Submissions S."/>
        </authorList>
    </citation>
    <scope>NUCLEOTIDE SEQUENCE [LARGE SCALE GENOMIC DNA]</scope>
    <source>
        <strain evidence="3">DSM 22720</strain>
    </source>
</reference>